<name>A0A9E5JU74_9GAMM</name>
<keyword evidence="2" id="KW-1185">Reference proteome</keyword>
<gene>
    <name evidence="1" type="ORF">G8770_07530</name>
</gene>
<dbReference type="EMBL" id="JAAONZ010000004">
    <property type="protein sequence ID" value="NHO65389.1"/>
    <property type="molecule type" value="Genomic_DNA"/>
</dbReference>
<keyword evidence="1" id="KW-0687">Ribonucleoprotein</keyword>
<organism evidence="1 2">
    <name type="scientific">Pseudomaricurvus hydrocarbonicus</name>
    <dbReference type="NCBI Taxonomy" id="1470433"/>
    <lineage>
        <taxon>Bacteria</taxon>
        <taxon>Pseudomonadati</taxon>
        <taxon>Pseudomonadota</taxon>
        <taxon>Gammaproteobacteria</taxon>
        <taxon>Cellvibrionales</taxon>
        <taxon>Cellvibrionaceae</taxon>
        <taxon>Pseudomaricurvus</taxon>
    </lineage>
</organism>
<dbReference type="Gene3D" id="3.30.160.100">
    <property type="entry name" value="Ribosome hibernation promotion factor-like"/>
    <property type="match status" value="1"/>
</dbReference>
<dbReference type="InterPro" id="IPR003489">
    <property type="entry name" value="RHF/RaiA"/>
</dbReference>
<protein>
    <submittedName>
        <fullName evidence="1">30S ribosomal protein S30</fullName>
    </submittedName>
</protein>
<dbReference type="AlphaFoldDB" id="A0A9E5JU74"/>
<evidence type="ECO:0000313" key="2">
    <source>
        <dbReference type="Proteomes" id="UP000787472"/>
    </source>
</evidence>
<evidence type="ECO:0000313" key="1">
    <source>
        <dbReference type="EMBL" id="NHO65389.1"/>
    </source>
</evidence>
<dbReference type="SUPFAM" id="SSF69754">
    <property type="entry name" value="Ribosome binding protein Y (YfiA homologue)"/>
    <property type="match status" value="1"/>
</dbReference>
<dbReference type="GO" id="GO:0005840">
    <property type="term" value="C:ribosome"/>
    <property type="evidence" value="ECO:0007669"/>
    <property type="project" value="UniProtKB-KW"/>
</dbReference>
<sequence length="130" mass="14877">MQNMNNVVYRDLDESQALTSTIDKKLKKLNRISTQIHSSRVVLDSPHQHKNKGKMFRAQIELGVKGNSFTLHQDDPSIHVAVRDLFKAAERKLKEVSAKQAATKETIRTAPLERTPLLEEEMEYQGNDLH</sequence>
<dbReference type="InterPro" id="IPR036567">
    <property type="entry name" value="RHF-like"/>
</dbReference>
<accession>A0A9E5JU74</accession>
<comment type="caution">
    <text evidence="1">The sequence shown here is derived from an EMBL/GenBank/DDBJ whole genome shotgun (WGS) entry which is preliminary data.</text>
</comment>
<dbReference type="Proteomes" id="UP000787472">
    <property type="component" value="Unassembled WGS sequence"/>
</dbReference>
<dbReference type="Pfam" id="PF02482">
    <property type="entry name" value="Ribosomal_S30AE"/>
    <property type="match status" value="1"/>
</dbReference>
<proteinExistence type="predicted"/>
<dbReference type="RefSeq" id="WP_167184206.1">
    <property type="nucleotide sequence ID" value="NZ_JAAONZ010000004.1"/>
</dbReference>
<keyword evidence="1" id="KW-0689">Ribosomal protein</keyword>
<reference evidence="1" key="1">
    <citation type="submission" date="2020-03" db="EMBL/GenBank/DDBJ databases">
        <authorList>
            <person name="Guo F."/>
        </authorList>
    </citation>
    <scope>NUCLEOTIDE SEQUENCE</scope>
    <source>
        <strain evidence="1">JCM 30134</strain>
    </source>
</reference>